<dbReference type="Pfam" id="PF05592">
    <property type="entry name" value="Bac_rhamnosid"/>
    <property type="match status" value="1"/>
</dbReference>
<dbReference type="Gene3D" id="2.60.120.260">
    <property type="entry name" value="Galactose-binding domain-like"/>
    <property type="match status" value="1"/>
</dbReference>
<feature type="non-terminal residue" evidence="2">
    <location>
        <position position="1"/>
    </location>
</feature>
<accession>X1RTD3</accession>
<organism evidence="2">
    <name type="scientific">marine sediment metagenome</name>
    <dbReference type="NCBI Taxonomy" id="412755"/>
    <lineage>
        <taxon>unclassified sequences</taxon>
        <taxon>metagenomes</taxon>
        <taxon>ecological metagenomes</taxon>
    </lineage>
</organism>
<dbReference type="EMBL" id="BARW01009726">
    <property type="protein sequence ID" value="GAI83928.1"/>
    <property type="molecule type" value="Genomic_DNA"/>
</dbReference>
<name>X1RTD3_9ZZZZ</name>
<evidence type="ECO:0000313" key="2">
    <source>
        <dbReference type="EMBL" id="GAI83928.1"/>
    </source>
</evidence>
<proteinExistence type="predicted"/>
<reference evidence="2" key="1">
    <citation type="journal article" date="2014" name="Front. Microbiol.">
        <title>High frequency of phylogenetically diverse reductive dehalogenase-homologous genes in deep subseafloor sedimentary metagenomes.</title>
        <authorList>
            <person name="Kawai M."/>
            <person name="Futagami T."/>
            <person name="Toyoda A."/>
            <person name="Takaki Y."/>
            <person name="Nishi S."/>
            <person name="Hori S."/>
            <person name="Arai W."/>
            <person name="Tsubouchi T."/>
            <person name="Morono Y."/>
            <person name="Uchiyama I."/>
            <person name="Ito T."/>
            <person name="Fujiyama A."/>
            <person name="Inagaki F."/>
            <person name="Takami H."/>
        </authorList>
    </citation>
    <scope>NUCLEOTIDE SEQUENCE</scope>
    <source>
        <strain evidence="2">Expedition CK06-06</strain>
    </source>
</reference>
<dbReference type="PANTHER" id="PTHR33307:SF6">
    <property type="entry name" value="ALPHA-RHAMNOSIDASE (EUROFUNG)-RELATED"/>
    <property type="match status" value="1"/>
</dbReference>
<dbReference type="InterPro" id="IPR008902">
    <property type="entry name" value="Rhamnosid_concanavalin"/>
</dbReference>
<dbReference type="PANTHER" id="PTHR33307">
    <property type="entry name" value="ALPHA-RHAMNOSIDASE (EUROFUNG)"/>
    <property type="match status" value="1"/>
</dbReference>
<dbReference type="AlphaFoldDB" id="X1RTD3"/>
<comment type="caution">
    <text evidence="2">The sequence shown here is derived from an EMBL/GenBank/DDBJ whole genome shotgun (WGS) entry which is preliminary data.</text>
</comment>
<gene>
    <name evidence="2" type="ORF">S12H4_19445</name>
</gene>
<dbReference type="InterPro" id="IPR016007">
    <property type="entry name" value="Alpha_rhamnosid"/>
</dbReference>
<feature type="domain" description="Alpha-L-rhamnosidase concanavalin-like" evidence="1">
    <location>
        <begin position="2"/>
        <end position="78"/>
    </location>
</feature>
<evidence type="ECO:0000259" key="1">
    <source>
        <dbReference type="Pfam" id="PF05592"/>
    </source>
</evidence>
<sequence length="100" mass="11080">SGPSGTEIKLRYAEVLYPDGMINQVPLRGAKATETYILRESENEVYEPRFTYHGFRYVEVTGYPGTPKLNTLQGVVVHSAVEPAGGFICSNPLINHIHIC</sequence>
<protein>
    <recommendedName>
        <fullName evidence="1">Alpha-L-rhamnosidase concanavalin-like domain-containing protein</fullName>
    </recommendedName>
</protein>